<dbReference type="Gene3D" id="2.40.10.220">
    <property type="entry name" value="predicted glycosyltransferase like domains"/>
    <property type="match status" value="1"/>
</dbReference>
<protein>
    <submittedName>
        <fullName evidence="2">Pilus assembly protein PilZ</fullName>
    </submittedName>
</protein>
<dbReference type="Pfam" id="PF07238">
    <property type="entry name" value="PilZ"/>
    <property type="match status" value="1"/>
</dbReference>
<dbReference type="Proteomes" id="UP000325292">
    <property type="component" value="Chromosome"/>
</dbReference>
<reference evidence="2 3" key="1">
    <citation type="journal article" date="2019" name="Sci. Rep.">
        <title>Sulfobacillus thermotolerans: new insights into resistance and metabolic capacities of acidophilic chemolithotrophs.</title>
        <authorList>
            <person name="Panyushkina A.E."/>
            <person name="Babenko V.V."/>
            <person name="Nikitina A.S."/>
            <person name="Selezneva O.V."/>
            <person name="Tsaplina I.A."/>
            <person name="Letarova M.A."/>
            <person name="Kostryukova E.S."/>
            <person name="Letarov A.V."/>
        </authorList>
    </citation>
    <scope>NUCLEOTIDE SEQUENCE [LARGE SCALE GENOMIC DNA]</scope>
    <source>
        <strain evidence="2 3">Kr1</strain>
    </source>
</reference>
<evidence type="ECO:0000313" key="2">
    <source>
        <dbReference type="EMBL" id="AUW94980.1"/>
    </source>
</evidence>
<proteinExistence type="predicted"/>
<evidence type="ECO:0000313" key="3">
    <source>
        <dbReference type="Proteomes" id="UP000325292"/>
    </source>
</evidence>
<name>A0ABM6RU47_9FIRM</name>
<dbReference type="InterPro" id="IPR009875">
    <property type="entry name" value="PilZ_domain"/>
</dbReference>
<keyword evidence="3" id="KW-1185">Reference proteome</keyword>
<gene>
    <name evidence="2" type="ORF">BXT84_14315</name>
</gene>
<feature type="domain" description="PilZ" evidence="1">
    <location>
        <begin position="73"/>
        <end position="178"/>
    </location>
</feature>
<sequence>MPTRVIRSVKQEIYLEALKDHDLELTPLPGQTVQVRWISDDCLFEQPAEITEVLDPIPMIVLKLIGDVHMIEQRGSLRVKVTVPLEYGLLRAGSEVWMTTTFDLSASGLRFPSSVRVWNGLHLKMRLLVDNNAVEVVGQVNRVSAKPREIRGHKTWETAVTFLQVKPQDRQTLENFVRAQYQRQQHKKGARPRSE</sequence>
<accession>A0ABM6RU47</accession>
<evidence type="ECO:0000259" key="1">
    <source>
        <dbReference type="Pfam" id="PF07238"/>
    </source>
</evidence>
<dbReference type="EMBL" id="CP019454">
    <property type="protein sequence ID" value="AUW94980.1"/>
    <property type="molecule type" value="Genomic_DNA"/>
</dbReference>
<dbReference type="SUPFAM" id="SSF141371">
    <property type="entry name" value="PilZ domain-like"/>
    <property type="match status" value="1"/>
</dbReference>
<organism evidence="2 3">
    <name type="scientific">Sulfobacillus thermotolerans</name>
    <dbReference type="NCBI Taxonomy" id="338644"/>
    <lineage>
        <taxon>Bacteria</taxon>
        <taxon>Bacillati</taxon>
        <taxon>Bacillota</taxon>
        <taxon>Clostridia</taxon>
        <taxon>Eubacteriales</taxon>
        <taxon>Clostridiales Family XVII. Incertae Sedis</taxon>
        <taxon>Sulfobacillus</taxon>
    </lineage>
</organism>